<gene>
    <name evidence="1" type="ORF">FYJ55_08045</name>
</gene>
<accession>A0A6N7VJ03</accession>
<reference evidence="1 2" key="1">
    <citation type="submission" date="2019-08" db="EMBL/GenBank/DDBJ databases">
        <title>In-depth cultivation of the pig gut microbiome towards novel bacterial diversity and tailored functional studies.</title>
        <authorList>
            <person name="Wylensek D."/>
            <person name="Hitch T.C.A."/>
            <person name="Clavel T."/>
        </authorList>
    </citation>
    <scope>NUCLEOTIDE SEQUENCE [LARGE SCALE GENOMIC DNA]</scope>
    <source>
        <strain evidence="1 2">LKV-472-APC-3</strain>
    </source>
</reference>
<dbReference type="Proteomes" id="UP000434241">
    <property type="component" value="Unassembled WGS sequence"/>
</dbReference>
<sequence>MLISTSAHKDVFESSSSQSVTSTVFEVMSGKDLNQCMIDLLYGYTIALNTDILVRKKIVSEINKLMLPYIKR</sequence>
<dbReference type="GeneID" id="93159241"/>
<comment type="caution">
    <text evidence="1">The sequence shown here is derived from an EMBL/GenBank/DDBJ whole genome shotgun (WGS) entry which is preliminary data.</text>
</comment>
<evidence type="ECO:0000313" key="2">
    <source>
        <dbReference type="Proteomes" id="UP000434241"/>
    </source>
</evidence>
<dbReference type="RefSeq" id="WP_154556397.1">
    <property type="nucleotide sequence ID" value="NZ_VUMR01000046.1"/>
</dbReference>
<proteinExistence type="predicted"/>
<name>A0A6N7VJ03_9FIRM</name>
<protein>
    <submittedName>
        <fullName evidence="1">Uncharacterized protein</fullName>
    </submittedName>
</protein>
<organism evidence="1 2">
    <name type="scientific">Holdemanella porci</name>
    <dbReference type="NCBI Taxonomy" id="2652276"/>
    <lineage>
        <taxon>Bacteria</taxon>
        <taxon>Bacillati</taxon>
        <taxon>Bacillota</taxon>
        <taxon>Erysipelotrichia</taxon>
        <taxon>Erysipelotrichales</taxon>
        <taxon>Erysipelotrichaceae</taxon>
        <taxon>Holdemanella</taxon>
    </lineage>
</organism>
<keyword evidence="2" id="KW-1185">Reference proteome</keyword>
<evidence type="ECO:0000313" key="1">
    <source>
        <dbReference type="EMBL" id="MSS56832.1"/>
    </source>
</evidence>
<dbReference type="EMBL" id="VUMR01000046">
    <property type="protein sequence ID" value="MSS56832.1"/>
    <property type="molecule type" value="Genomic_DNA"/>
</dbReference>
<dbReference type="AlphaFoldDB" id="A0A6N7VJ03"/>